<feature type="region of interest" description="Disordered" evidence="1">
    <location>
        <begin position="141"/>
        <end position="160"/>
    </location>
</feature>
<gene>
    <name evidence="4" type="ORF">DC20_11280</name>
</gene>
<dbReference type="KEGG" id="rti:DC20_11280"/>
<sequence>MKESPAEHEQGQSVEDVFRNGFAGAESAPPSRIWENIDRELENHELHRYKKQVMWYRSLAAAFLLLLLSGGIILWKQSPHSGGGQLSQVTSQQKSQSIDAPAESDQLEESKSLAPHSRREEIANTAATGKEKLAAVSEAISAKQPQNRNHQSFPTSQGRGTALTKIESSAKEVAPSQSIDELQKQQEVIAGIQPERNSNPVPEEKTPTSSLFKINLSDKSFSKTLANSLSSSMEMPVGMDSLPSTSKRTILAPKEAEVTTLAQTPPAGKGPEKENADMSKWSVTMAYTPQYSYAPVKLGNNSSMGNAASLNQPPVYQQYQEAVDEYNNSYSPTYSYSTMVGASYKINEKWQLESGVLYTQNEATTTQSYIVYGGSNRSAFYSPGNMSNTYSDANKSTPLVTNALGREGLNQPIYVTRTNQYNTKYKYQQIGLPVRIGYRMNLKKLFALISGGVNMNLLVKNSIAPETSQVETVRFGLNDKESPFRNIQWAASTSIGVGYDVTEKMSILVAPEFTYSLTPMVREEQQQANTYQLGLSIGGRWRLTK</sequence>
<dbReference type="OrthoDB" id="891954at2"/>
<dbReference type="PATRIC" id="fig|512763.3.peg.2480"/>
<feature type="compositionally biased region" description="Polar residues" evidence="1">
    <location>
        <begin position="143"/>
        <end position="159"/>
    </location>
</feature>
<name>A0A0P0CJ74_9BACT</name>
<evidence type="ECO:0000313" key="5">
    <source>
        <dbReference type="Proteomes" id="UP000061382"/>
    </source>
</evidence>
<dbReference type="Proteomes" id="UP000061382">
    <property type="component" value="Chromosome"/>
</dbReference>
<evidence type="ECO:0000256" key="1">
    <source>
        <dbReference type="SAM" id="MobiDB-lite"/>
    </source>
</evidence>
<feature type="compositionally biased region" description="Polar residues" evidence="1">
    <location>
        <begin position="86"/>
        <end position="98"/>
    </location>
</feature>
<reference evidence="4 5" key="1">
    <citation type="submission" date="2015-08" db="EMBL/GenBank/DDBJ databases">
        <title>Complete genome sequence of Rufibacter tibetensis strain 1351t, a radiation-resistant bacterium from tibet plateau.</title>
        <authorList>
            <person name="Dai J."/>
        </authorList>
    </citation>
    <scope>NUCLEOTIDE SEQUENCE [LARGE SCALE GENOMIC DNA]</scope>
    <source>
        <strain evidence="4 5">1351</strain>
    </source>
</reference>
<keyword evidence="2" id="KW-0812">Transmembrane</keyword>
<dbReference type="AlphaFoldDB" id="A0A0P0CJ74"/>
<feature type="domain" description="Outer membrane protein beta-barrel" evidence="3">
    <location>
        <begin position="315"/>
        <end position="520"/>
    </location>
</feature>
<accession>A0A0P0CJ74</accession>
<dbReference type="RefSeq" id="WP_062543922.1">
    <property type="nucleotide sequence ID" value="NZ_CP012643.1"/>
</dbReference>
<feature type="transmembrane region" description="Helical" evidence="2">
    <location>
        <begin position="54"/>
        <end position="75"/>
    </location>
</feature>
<dbReference type="STRING" id="512763.DC20_11280"/>
<proteinExistence type="predicted"/>
<keyword evidence="5" id="KW-1185">Reference proteome</keyword>
<keyword evidence="2" id="KW-0472">Membrane</keyword>
<organism evidence="4 5">
    <name type="scientific">Rufibacter tibetensis</name>
    <dbReference type="NCBI Taxonomy" id="512763"/>
    <lineage>
        <taxon>Bacteria</taxon>
        <taxon>Pseudomonadati</taxon>
        <taxon>Bacteroidota</taxon>
        <taxon>Cytophagia</taxon>
        <taxon>Cytophagales</taxon>
        <taxon>Hymenobacteraceae</taxon>
        <taxon>Rufibacter</taxon>
    </lineage>
</organism>
<dbReference type="EMBL" id="CP012643">
    <property type="protein sequence ID" value="ALI99442.1"/>
    <property type="molecule type" value="Genomic_DNA"/>
</dbReference>
<evidence type="ECO:0000256" key="2">
    <source>
        <dbReference type="SAM" id="Phobius"/>
    </source>
</evidence>
<keyword evidence="2" id="KW-1133">Transmembrane helix</keyword>
<protein>
    <recommendedName>
        <fullName evidence="3">Outer membrane protein beta-barrel domain-containing protein</fullName>
    </recommendedName>
</protein>
<evidence type="ECO:0000313" key="4">
    <source>
        <dbReference type="EMBL" id="ALI99442.1"/>
    </source>
</evidence>
<dbReference type="InterPro" id="IPR025665">
    <property type="entry name" value="Beta-barrel_OMP_2"/>
</dbReference>
<evidence type="ECO:0000259" key="3">
    <source>
        <dbReference type="Pfam" id="PF13568"/>
    </source>
</evidence>
<feature type="region of interest" description="Disordered" evidence="1">
    <location>
        <begin position="79"/>
        <end position="119"/>
    </location>
</feature>
<dbReference type="Pfam" id="PF13568">
    <property type="entry name" value="OMP_b-brl_2"/>
    <property type="match status" value="1"/>
</dbReference>